<reference evidence="6 7" key="1">
    <citation type="submission" date="2018-09" db="EMBL/GenBank/DDBJ databases">
        <title>Marinorhizobium profundi gen. nov., sp. nov., isolated from a deep-sea sediment sample from the New Britain Trench and proposal of Marinorhizobiaceae fam. nov. in the order Rhizobiales of the class Alphaproteobacteria.</title>
        <authorList>
            <person name="Cao J."/>
        </authorList>
    </citation>
    <scope>NUCLEOTIDE SEQUENCE [LARGE SCALE GENOMIC DNA]</scope>
    <source>
        <strain evidence="6 7">WS11</strain>
    </source>
</reference>
<feature type="signal peptide" evidence="5">
    <location>
        <begin position="1"/>
        <end position="22"/>
    </location>
</feature>
<dbReference type="EMBL" id="CP032509">
    <property type="protein sequence ID" value="AZN71365.1"/>
    <property type="molecule type" value="Genomic_DNA"/>
</dbReference>
<feature type="region of interest" description="Disordered" evidence="4">
    <location>
        <begin position="52"/>
        <end position="90"/>
    </location>
</feature>
<proteinExistence type="predicted"/>
<accession>A0A3Q8XN08</accession>
<keyword evidence="3 5" id="KW-0732">Signal</keyword>
<dbReference type="OrthoDB" id="1443407at2"/>
<evidence type="ECO:0000256" key="1">
    <source>
        <dbReference type="ARBA" id="ARBA00003989"/>
    </source>
</evidence>
<evidence type="ECO:0000256" key="2">
    <source>
        <dbReference type="ARBA" id="ARBA00014031"/>
    </source>
</evidence>
<sequence length="90" mass="9092">MKILAAVVGTSVLLSSIGAVHASELVYRPINPSFGGDPLNGNWLLSQATAQTAGGGSPGFSIDFPDFGGIPQPDPTPVPVPEVPLIPSAN</sequence>
<dbReference type="Proteomes" id="UP000268192">
    <property type="component" value="Chromosome"/>
</dbReference>
<dbReference type="RefSeq" id="WP_126009631.1">
    <property type="nucleotide sequence ID" value="NZ_CP032509.1"/>
</dbReference>
<keyword evidence="7" id="KW-1185">Reference proteome</keyword>
<dbReference type="Pfam" id="PF10614">
    <property type="entry name" value="CsgF"/>
    <property type="match status" value="1"/>
</dbReference>
<evidence type="ECO:0000256" key="5">
    <source>
        <dbReference type="SAM" id="SignalP"/>
    </source>
</evidence>
<evidence type="ECO:0000313" key="6">
    <source>
        <dbReference type="EMBL" id="AZN71365.1"/>
    </source>
</evidence>
<protein>
    <recommendedName>
        <fullName evidence="2">Curli production assembly/transport component CsgF</fullName>
    </recommendedName>
</protein>
<dbReference type="AlphaFoldDB" id="A0A3Q8XN08"/>
<comment type="function">
    <text evidence="1">May be involved in the biogenesis of curli organelles.</text>
</comment>
<dbReference type="InterPro" id="IPR018893">
    <property type="entry name" value="T8SS_CsgF"/>
</dbReference>
<evidence type="ECO:0000256" key="4">
    <source>
        <dbReference type="SAM" id="MobiDB-lite"/>
    </source>
</evidence>
<name>A0A3Q8XN08_9HYPH</name>
<gene>
    <name evidence="6" type="ORF">D5400_08860</name>
</gene>
<organism evidence="6 7">
    <name type="scientific">Georhizobium profundi</name>
    <dbReference type="NCBI Taxonomy" id="2341112"/>
    <lineage>
        <taxon>Bacteria</taxon>
        <taxon>Pseudomonadati</taxon>
        <taxon>Pseudomonadota</taxon>
        <taxon>Alphaproteobacteria</taxon>
        <taxon>Hyphomicrobiales</taxon>
        <taxon>Rhizobiaceae</taxon>
        <taxon>Georhizobium</taxon>
    </lineage>
</organism>
<evidence type="ECO:0000313" key="7">
    <source>
        <dbReference type="Proteomes" id="UP000268192"/>
    </source>
</evidence>
<feature type="chain" id="PRO_5018696809" description="Curli production assembly/transport component CsgF" evidence="5">
    <location>
        <begin position="23"/>
        <end position="90"/>
    </location>
</feature>
<evidence type="ECO:0000256" key="3">
    <source>
        <dbReference type="ARBA" id="ARBA00022729"/>
    </source>
</evidence>
<feature type="compositionally biased region" description="Pro residues" evidence="4">
    <location>
        <begin position="72"/>
        <end position="84"/>
    </location>
</feature>
<dbReference type="KEGG" id="abaw:D5400_08860"/>